<evidence type="ECO:0000256" key="1">
    <source>
        <dbReference type="SAM" id="MobiDB-lite"/>
    </source>
</evidence>
<evidence type="ECO:0000313" key="3">
    <source>
        <dbReference type="EMBL" id="KAE9264559.1"/>
    </source>
</evidence>
<reference evidence="3 4" key="1">
    <citation type="submission" date="2018-08" db="EMBL/GenBank/DDBJ databases">
        <title>Genomic investigation of the strawberry pathogen Phytophthora fragariae indicates pathogenicity is determined by transcriptional variation in three key races.</title>
        <authorList>
            <person name="Adams T.M."/>
            <person name="Armitage A.D."/>
            <person name="Sobczyk M.K."/>
            <person name="Bates H.J."/>
            <person name="Dunwell J.M."/>
            <person name="Nellist C.F."/>
            <person name="Harrison R.J."/>
        </authorList>
    </citation>
    <scope>NUCLEOTIDE SEQUENCE [LARGE SCALE GENOMIC DNA]</scope>
    <source>
        <strain evidence="3 4">SCRP333</strain>
    </source>
</reference>
<protein>
    <recommendedName>
        <fullName evidence="2">Integrase catalytic domain-containing protein</fullName>
    </recommendedName>
</protein>
<keyword evidence="4" id="KW-1185">Reference proteome</keyword>
<dbReference type="Pfam" id="PF00665">
    <property type="entry name" value="rve"/>
    <property type="match status" value="1"/>
</dbReference>
<dbReference type="PROSITE" id="PS50994">
    <property type="entry name" value="INTEGRASE"/>
    <property type="match status" value="1"/>
</dbReference>
<dbReference type="InterPro" id="IPR057670">
    <property type="entry name" value="SH3_retrovirus"/>
</dbReference>
<feature type="non-terminal residue" evidence="3">
    <location>
        <position position="380"/>
    </location>
</feature>
<proteinExistence type="predicted"/>
<feature type="compositionally biased region" description="Acidic residues" evidence="1">
    <location>
        <begin position="305"/>
        <end position="322"/>
    </location>
</feature>
<feature type="region of interest" description="Disordered" evidence="1">
    <location>
        <begin position="298"/>
        <end position="380"/>
    </location>
</feature>
<dbReference type="GO" id="GO:0015074">
    <property type="term" value="P:DNA integration"/>
    <property type="evidence" value="ECO:0007669"/>
    <property type="project" value="InterPro"/>
</dbReference>
<dbReference type="Gene3D" id="3.30.420.10">
    <property type="entry name" value="Ribonuclease H-like superfamily/Ribonuclease H"/>
    <property type="match status" value="1"/>
</dbReference>
<dbReference type="AlphaFoldDB" id="A0A6A4AZF3"/>
<dbReference type="InterPro" id="IPR012337">
    <property type="entry name" value="RNaseH-like_sf"/>
</dbReference>
<dbReference type="SUPFAM" id="SSF53098">
    <property type="entry name" value="Ribonuclease H-like"/>
    <property type="match status" value="1"/>
</dbReference>
<feature type="compositionally biased region" description="Acidic residues" evidence="1">
    <location>
        <begin position="331"/>
        <end position="362"/>
    </location>
</feature>
<accession>A0A6A4AZF3</accession>
<dbReference type="GO" id="GO:0003676">
    <property type="term" value="F:nucleic acid binding"/>
    <property type="evidence" value="ECO:0007669"/>
    <property type="project" value="InterPro"/>
</dbReference>
<dbReference type="Pfam" id="PF25597">
    <property type="entry name" value="SH3_retrovirus"/>
    <property type="match status" value="1"/>
</dbReference>
<organism evidence="3 4">
    <name type="scientific">Phytophthora rubi</name>
    <dbReference type="NCBI Taxonomy" id="129364"/>
    <lineage>
        <taxon>Eukaryota</taxon>
        <taxon>Sar</taxon>
        <taxon>Stramenopiles</taxon>
        <taxon>Oomycota</taxon>
        <taxon>Peronosporomycetes</taxon>
        <taxon>Peronosporales</taxon>
        <taxon>Peronosporaceae</taxon>
        <taxon>Phytophthora</taxon>
    </lineage>
</organism>
<dbReference type="InterPro" id="IPR001584">
    <property type="entry name" value="Integrase_cat-core"/>
</dbReference>
<sequence length="380" mass="43295">MADKGLVRGLMLTQRQQDTCDACHLGKQKRKAHRKKLDRATIEPNQVVYADLLFPGKSNGTQYEAALVIMDGYSRFVTVHLLHDKHSKVVNKYMKEYVLWAERQAGRNRDGAAYKVKRILSDKGGEFFNDEIDDWYHSKGIEHEKVGPKSSQLNLCERTHQSLEGMTKATMAQAGFPRSLWPEAMCNAVYVKNRVYNKGTQGIPYEMMFGVKPDVHHIRKFGALAYVHVPLAPGRKKLHPNAKISYVLGYAEDIVGCKVFFPEERTAKFVADLRVAEDVVYRDRHDIDVEDSDLSSLHFTRNGEDESQDGDDINSASDDDTNDERSWSLEHDEEMQSDVESAVLEEGEETAVQDEEQQEDAETAMQDVIEDRRDTFDGQE</sequence>
<name>A0A6A4AZF3_9STRA</name>
<dbReference type="PANTHER" id="PTHR42648:SF28">
    <property type="entry name" value="TRANSPOSON-ENCODED PROTEIN WITH RIBONUCLEASE H-LIKE AND RETROVIRUS ZINC FINGER-LIKE DOMAINS"/>
    <property type="match status" value="1"/>
</dbReference>
<feature type="domain" description="Integrase catalytic" evidence="2">
    <location>
        <begin position="40"/>
        <end position="212"/>
    </location>
</feature>
<dbReference type="PANTHER" id="PTHR42648">
    <property type="entry name" value="TRANSPOSASE, PUTATIVE-RELATED"/>
    <property type="match status" value="1"/>
</dbReference>
<gene>
    <name evidence="3" type="ORF">PR003_g32762</name>
</gene>
<evidence type="ECO:0000313" key="4">
    <source>
        <dbReference type="Proteomes" id="UP000434957"/>
    </source>
</evidence>
<feature type="compositionally biased region" description="Basic and acidic residues" evidence="1">
    <location>
        <begin position="369"/>
        <end position="380"/>
    </location>
</feature>
<dbReference type="EMBL" id="QXFT01008335">
    <property type="protein sequence ID" value="KAE9264559.1"/>
    <property type="molecule type" value="Genomic_DNA"/>
</dbReference>
<comment type="caution">
    <text evidence="3">The sequence shown here is derived from an EMBL/GenBank/DDBJ whole genome shotgun (WGS) entry which is preliminary data.</text>
</comment>
<dbReference type="Proteomes" id="UP000434957">
    <property type="component" value="Unassembled WGS sequence"/>
</dbReference>
<evidence type="ECO:0000259" key="2">
    <source>
        <dbReference type="PROSITE" id="PS50994"/>
    </source>
</evidence>
<dbReference type="InterPro" id="IPR036397">
    <property type="entry name" value="RNaseH_sf"/>
</dbReference>
<dbReference type="InterPro" id="IPR039537">
    <property type="entry name" value="Retrotran_Ty1/copia-like"/>
</dbReference>